<dbReference type="Proteomes" id="UP000274661">
    <property type="component" value="Unassembled WGS sequence"/>
</dbReference>
<dbReference type="Pfam" id="PF00078">
    <property type="entry name" value="RVT_1"/>
    <property type="match status" value="1"/>
</dbReference>
<gene>
    <name evidence="2" type="ORF">HMF7854_03480</name>
</gene>
<dbReference type="GO" id="GO:0003964">
    <property type="term" value="F:RNA-directed DNA polymerase activity"/>
    <property type="evidence" value="ECO:0007669"/>
    <property type="project" value="UniProtKB-KW"/>
</dbReference>
<feature type="domain" description="Reverse transcriptase" evidence="1">
    <location>
        <begin position="1"/>
        <end position="186"/>
    </location>
</feature>
<proteinExistence type="predicted"/>
<dbReference type="AlphaFoldDB" id="A0A3R9YL48"/>
<dbReference type="PROSITE" id="PS50878">
    <property type="entry name" value="RT_POL"/>
    <property type="match status" value="1"/>
</dbReference>
<evidence type="ECO:0000259" key="1">
    <source>
        <dbReference type="PROSITE" id="PS50878"/>
    </source>
</evidence>
<dbReference type="SUPFAM" id="SSF56672">
    <property type="entry name" value="DNA/RNA polymerases"/>
    <property type="match status" value="1"/>
</dbReference>
<dbReference type="OrthoDB" id="9780724at2"/>
<organism evidence="2 3">
    <name type="scientific">Sphingomonas ginkgonis</name>
    <dbReference type="NCBI Taxonomy" id="2315330"/>
    <lineage>
        <taxon>Bacteria</taxon>
        <taxon>Pseudomonadati</taxon>
        <taxon>Pseudomonadota</taxon>
        <taxon>Alphaproteobacteria</taxon>
        <taxon>Sphingomonadales</taxon>
        <taxon>Sphingomonadaceae</taxon>
        <taxon>Sphingomonas</taxon>
    </lineage>
</organism>
<reference evidence="2 3" key="1">
    <citation type="submission" date="2018-12" db="EMBL/GenBank/DDBJ databases">
        <title>Sphingomonas sp. HMF7854 Genome sequencing and assembly.</title>
        <authorList>
            <person name="Cha I."/>
            <person name="Kang H."/>
            <person name="Kim H."/>
            <person name="Kang J."/>
            <person name="Joh K."/>
        </authorList>
    </citation>
    <scope>NUCLEOTIDE SEQUENCE [LARGE SCALE GENOMIC DNA]</scope>
    <source>
        <strain evidence="2 3">HMF7854</strain>
    </source>
</reference>
<evidence type="ECO:0000313" key="2">
    <source>
        <dbReference type="EMBL" id="RST29992.1"/>
    </source>
</evidence>
<dbReference type="InterPro" id="IPR000477">
    <property type="entry name" value="RT_dom"/>
</dbReference>
<evidence type="ECO:0000313" key="3">
    <source>
        <dbReference type="Proteomes" id="UP000274661"/>
    </source>
</evidence>
<comment type="caution">
    <text evidence="2">The sequence shown here is derived from an EMBL/GenBank/DDBJ whole genome shotgun (WGS) entry which is preliminary data.</text>
</comment>
<protein>
    <submittedName>
        <fullName evidence="2">RNA-directed DNA polymerase</fullName>
    </submittedName>
</protein>
<keyword evidence="2" id="KW-0808">Transferase</keyword>
<dbReference type="InterPro" id="IPR043502">
    <property type="entry name" value="DNA/RNA_pol_sf"/>
</dbReference>
<sequence>MNYGEWQTRTLGHIRESFGAKVLVKADIANFFGSLYTHSIPWALVGIKTAKSTIKQPLWYNDLDNALQFCKRRETNGIAVGPGTSNIFAEIVLEKVDEDLKGYLFHRYIDDYTAFCTTIEEARRFVRDLERALAKFKLTLNHSKTRFSDLPHSVSPDWVLQIRRKIRVLDEPVRPGAAVDFIDFALLLFEISGDPNGLKYAYRALASKDRHYWTDSVVVEYGLLLVSRFPSIVPALLPFMLNAANRSGRLILQEKLLSILEDSVSRDRTDLACWAMYYIDLIGGSLPDETVRKCVESLDCLAILTAFRFSDTGQRKAILPFARRIIGAPDIHDRHRYWMLTYELYRCGYLKTVADETGIFKVLSNNGVAFMPSLA</sequence>
<keyword evidence="2" id="KW-0695">RNA-directed DNA polymerase</keyword>
<accession>A0A3R9YL48</accession>
<keyword evidence="3" id="KW-1185">Reference proteome</keyword>
<name>A0A3R9YL48_9SPHN</name>
<keyword evidence="2" id="KW-0548">Nucleotidyltransferase</keyword>
<dbReference type="CDD" id="cd01646">
    <property type="entry name" value="RT_Bac_retron_I"/>
    <property type="match status" value="1"/>
</dbReference>
<dbReference type="EMBL" id="RWJF01000001">
    <property type="protein sequence ID" value="RST29992.1"/>
    <property type="molecule type" value="Genomic_DNA"/>
</dbReference>